<dbReference type="InterPro" id="IPR051438">
    <property type="entry name" value="RNF_E3_ubiq-protein_ligase"/>
</dbReference>
<dbReference type="GO" id="GO:0008270">
    <property type="term" value="F:zinc ion binding"/>
    <property type="evidence" value="ECO:0007669"/>
    <property type="project" value="UniProtKB-KW"/>
</dbReference>
<dbReference type="Pfam" id="PF13639">
    <property type="entry name" value="zf-RING_2"/>
    <property type="match status" value="1"/>
</dbReference>
<feature type="compositionally biased region" description="Low complexity" evidence="10">
    <location>
        <begin position="226"/>
        <end position="236"/>
    </location>
</feature>
<dbReference type="SUPFAM" id="SSF57850">
    <property type="entry name" value="RING/U-box"/>
    <property type="match status" value="1"/>
</dbReference>
<evidence type="ECO:0000259" key="11">
    <source>
        <dbReference type="PROSITE" id="PS50089"/>
    </source>
</evidence>
<evidence type="ECO:0000256" key="1">
    <source>
        <dbReference type="ARBA" id="ARBA00004496"/>
    </source>
</evidence>
<keyword evidence="5" id="KW-0862">Zinc</keyword>
<feature type="region of interest" description="Disordered" evidence="10">
    <location>
        <begin position="132"/>
        <end position="157"/>
    </location>
</feature>
<evidence type="ECO:0000313" key="12">
    <source>
        <dbReference type="EMBL" id="KAK2863973.1"/>
    </source>
</evidence>
<evidence type="ECO:0000256" key="3">
    <source>
        <dbReference type="ARBA" id="ARBA00022723"/>
    </source>
</evidence>
<comment type="caution">
    <text evidence="12">The sequence shown here is derived from an EMBL/GenBank/DDBJ whole genome shotgun (WGS) entry which is preliminary data.</text>
</comment>
<dbReference type="GO" id="GO:0005737">
    <property type="term" value="C:cytoplasm"/>
    <property type="evidence" value="ECO:0007669"/>
    <property type="project" value="UniProtKB-SubCell"/>
</dbReference>
<feature type="compositionally biased region" description="Low complexity" evidence="10">
    <location>
        <begin position="133"/>
        <end position="143"/>
    </location>
</feature>
<keyword evidence="13" id="KW-1185">Reference proteome</keyword>
<dbReference type="PROSITE" id="PS50089">
    <property type="entry name" value="ZF_RING_2"/>
    <property type="match status" value="1"/>
</dbReference>
<comment type="subcellular location">
    <subcellularLocation>
        <location evidence="1">Cytoplasm</location>
    </subcellularLocation>
</comment>
<dbReference type="Gene3D" id="3.30.40.10">
    <property type="entry name" value="Zinc/RING finger domain, C3HC4 (zinc finger)"/>
    <property type="match status" value="1"/>
</dbReference>
<evidence type="ECO:0000313" key="13">
    <source>
        <dbReference type="Proteomes" id="UP001187315"/>
    </source>
</evidence>
<sequence>MDDDCPVCMGPLQNPSQPIQCCRKVFCKSCLRQAILARPCCPYCRSPINDAAALALGSAVPLFGLQGSGDLLQTAGNVFPRIQATLDRLRAARAQTSQITSTPNVSLPGSLTSNTAVQPAYRSIIRRRPVPRPRLQGPRLLNPVSIPANTSPQSDDLDDMNWQDVQDAVMATGSLSGTLDRLRAARAQTSQITSTPNVSLPGSLTSNTAVQPAYRSIIRRRPVPRPRLQGPRLLNPVSIPANTSPQSDDLDDMNWQDVQDAVMATGSLSGYILRTYNCPYCQLGNLDDLELRDHCNIYHPSDRRQIVCPVCVSLPHGNPTYCSRDFIGHLNLRHSYYIDDITNVHQTDHVNLQDAILRSLRHT</sequence>
<reference evidence="12" key="1">
    <citation type="submission" date="2023-08" db="EMBL/GenBank/DDBJ databases">
        <title>Pelteobagrus vachellii genome.</title>
        <authorList>
            <person name="Liu H."/>
        </authorList>
    </citation>
    <scope>NUCLEOTIDE SEQUENCE</scope>
    <source>
        <strain evidence="12">PRFRI_2022a</strain>
        <tissue evidence="12">Muscle</tissue>
    </source>
</reference>
<evidence type="ECO:0000256" key="5">
    <source>
        <dbReference type="ARBA" id="ARBA00022833"/>
    </source>
</evidence>
<evidence type="ECO:0000256" key="4">
    <source>
        <dbReference type="ARBA" id="ARBA00022771"/>
    </source>
</evidence>
<dbReference type="GO" id="GO:0061630">
    <property type="term" value="F:ubiquitin protein ligase activity"/>
    <property type="evidence" value="ECO:0007669"/>
    <property type="project" value="TreeGrafter"/>
</dbReference>
<dbReference type="PANTHER" id="PTHR46016:SF4">
    <property type="entry name" value="E3 UBIQUITIN-PROTEIN LIGASE RNF166"/>
    <property type="match status" value="1"/>
</dbReference>
<dbReference type="InterPro" id="IPR013083">
    <property type="entry name" value="Znf_RING/FYVE/PHD"/>
</dbReference>
<feature type="domain" description="RING-type" evidence="11">
    <location>
        <begin position="5"/>
        <end position="45"/>
    </location>
</feature>
<accession>A0AA88NPH6</accession>
<evidence type="ECO:0000256" key="6">
    <source>
        <dbReference type="ARBA" id="ARBA00039320"/>
    </source>
</evidence>
<dbReference type="PANTHER" id="PTHR46016">
    <property type="entry name" value="ZINC FINGER, RING/FYVE/PHD-TYPE"/>
    <property type="match status" value="1"/>
</dbReference>
<evidence type="ECO:0000256" key="2">
    <source>
        <dbReference type="ARBA" id="ARBA00022490"/>
    </source>
</evidence>
<gene>
    <name evidence="12" type="ORF">Q7C36_003127</name>
</gene>
<name>A0AA88NPH6_TACVA</name>
<keyword evidence="3" id="KW-0479">Metal-binding</keyword>
<evidence type="ECO:0000256" key="10">
    <source>
        <dbReference type="SAM" id="MobiDB-lite"/>
    </source>
</evidence>
<dbReference type="Proteomes" id="UP001187315">
    <property type="component" value="Unassembled WGS sequence"/>
</dbReference>
<keyword evidence="2" id="KW-0963">Cytoplasm</keyword>
<organism evidence="12 13">
    <name type="scientific">Tachysurus vachellii</name>
    <name type="common">Darkbarbel catfish</name>
    <name type="synonym">Pelteobagrus vachellii</name>
    <dbReference type="NCBI Taxonomy" id="175792"/>
    <lineage>
        <taxon>Eukaryota</taxon>
        <taxon>Metazoa</taxon>
        <taxon>Chordata</taxon>
        <taxon>Craniata</taxon>
        <taxon>Vertebrata</taxon>
        <taxon>Euteleostomi</taxon>
        <taxon>Actinopterygii</taxon>
        <taxon>Neopterygii</taxon>
        <taxon>Teleostei</taxon>
        <taxon>Ostariophysi</taxon>
        <taxon>Siluriformes</taxon>
        <taxon>Bagridae</taxon>
        <taxon>Tachysurus</taxon>
    </lineage>
</organism>
<evidence type="ECO:0000256" key="8">
    <source>
        <dbReference type="ARBA" id="ARBA00041621"/>
    </source>
</evidence>
<feature type="region of interest" description="Disordered" evidence="10">
    <location>
        <begin position="220"/>
        <end position="250"/>
    </location>
</feature>
<keyword evidence="4 9" id="KW-0863">Zinc-finger</keyword>
<proteinExistence type="predicted"/>
<dbReference type="EMBL" id="JAVHJS010000003">
    <property type="protein sequence ID" value="KAK2863973.1"/>
    <property type="molecule type" value="Genomic_DNA"/>
</dbReference>
<dbReference type="InterPro" id="IPR008598">
    <property type="entry name" value="Di19_Zn-bd"/>
</dbReference>
<dbReference type="GO" id="GO:0006511">
    <property type="term" value="P:ubiquitin-dependent protein catabolic process"/>
    <property type="evidence" value="ECO:0007669"/>
    <property type="project" value="TreeGrafter"/>
</dbReference>
<evidence type="ECO:0000256" key="9">
    <source>
        <dbReference type="PROSITE-ProRule" id="PRU00175"/>
    </source>
</evidence>
<protein>
    <recommendedName>
        <fullName evidence="6">E3 ubiquitin-protein ligase RNF166</fullName>
    </recommendedName>
    <alternativeName>
        <fullName evidence="8">RING finger protein 166</fullName>
    </alternativeName>
    <alternativeName>
        <fullName evidence="7">RING-type E3 ubiquitin transferase RNF166</fullName>
    </alternativeName>
</protein>
<dbReference type="GO" id="GO:0000209">
    <property type="term" value="P:protein polyubiquitination"/>
    <property type="evidence" value="ECO:0007669"/>
    <property type="project" value="TreeGrafter"/>
</dbReference>
<dbReference type="AlphaFoldDB" id="A0AA88NPH6"/>
<dbReference type="Pfam" id="PF05605">
    <property type="entry name" value="zf-Di19"/>
    <property type="match status" value="1"/>
</dbReference>
<evidence type="ECO:0000256" key="7">
    <source>
        <dbReference type="ARBA" id="ARBA00041350"/>
    </source>
</evidence>
<dbReference type="InterPro" id="IPR001841">
    <property type="entry name" value="Znf_RING"/>
</dbReference>